<comment type="similarity">
    <text evidence="1">Belongs to the copine family.</text>
</comment>
<dbReference type="Ensembl" id="ENSOSIT00000031254.1">
    <property type="protein sequence ID" value="ENSOSIP00000029656.1"/>
    <property type="gene ID" value="ENSOSIG00000015003.1"/>
</dbReference>
<dbReference type="AlphaFoldDB" id="A0A8C7YJE1"/>
<dbReference type="SUPFAM" id="SSF53300">
    <property type="entry name" value="vWA-like"/>
    <property type="match status" value="1"/>
</dbReference>
<dbReference type="Gene3D" id="2.60.40.150">
    <property type="entry name" value="C2 domain"/>
    <property type="match status" value="1"/>
</dbReference>
<dbReference type="GeneTree" id="ENSGT00940000166219"/>
<evidence type="ECO:0000259" key="5">
    <source>
        <dbReference type="PROSITE" id="PS50004"/>
    </source>
</evidence>
<dbReference type="SMART" id="SM00327">
    <property type="entry name" value="VWA"/>
    <property type="match status" value="1"/>
</dbReference>
<dbReference type="GO" id="GO:0005886">
    <property type="term" value="C:plasma membrane"/>
    <property type="evidence" value="ECO:0007669"/>
    <property type="project" value="TreeGrafter"/>
</dbReference>
<dbReference type="SMART" id="SM00239">
    <property type="entry name" value="C2"/>
    <property type="match status" value="1"/>
</dbReference>
<keyword evidence="3" id="KW-0677">Repeat</keyword>
<keyword evidence="7" id="KW-1185">Reference proteome</keyword>
<dbReference type="InterPro" id="IPR037768">
    <property type="entry name" value="C2B_Copine"/>
</dbReference>
<protein>
    <submittedName>
        <fullName evidence="6">Copine VIII</fullName>
    </submittedName>
</protein>
<evidence type="ECO:0000313" key="6">
    <source>
        <dbReference type="Ensembl" id="ENSOSIP00000029656.1"/>
    </source>
</evidence>
<dbReference type="PANTHER" id="PTHR10857:SF133">
    <property type="entry name" value="COPINE-8"/>
    <property type="match status" value="1"/>
</dbReference>
<dbReference type="InterPro" id="IPR045052">
    <property type="entry name" value="Copine"/>
</dbReference>
<dbReference type="InterPro" id="IPR002035">
    <property type="entry name" value="VWF_A"/>
</dbReference>
<dbReference type="GO" id="GO:0071277">
    <property type="term" value="P:cellular response to calcium ion"/>
    <property type="evidence" value="ECO:0007669"/>
    <property type="project" value="TreeGrafter"/>
</dbReference>
<dbReference type="Pfam" id="PF00168">
    <property type="entry name" value="C2"/>
    <property type="match status" value="2"/>
</dbReference>
<evidence type="ECO:0000313" key="7">
    <source>
        <dbReference type="Proteomes" id="UP000694383"/>
    </source>
</evidence>
<dbReference type="FunFam" id="2.60.40.150:FF:000013">
    <property type="entry name" value="copine-9 isoform X1"/>
    <property type="match status" value="1"/>
</dbReference>
<evidence type="ECO:0000256" key="4">
    <source>
        <dbReference type="ARBA" id="ARBA00022837"/>
    </source>
</evidence>
<dbReference type="Proteomes" id="UP000694383">
    <property type="component" value="Unplaced"/>
</dbReference>
<reference evidence="6" key="2">
    <citation type="submission" date="2025-09" db="UniProtKB">
        <authorList>
            <consortium name="Ensembl"/>
        </authorList>
    </citation>
    <scope>IDENTIFICATION</scope>
</reference>
<sequence length="487" mass="55504">MPCRIRKTRKNMDLVDYNWIHQIEALQDVLHHERESFGRTEVIDNTLNPDFVRKFILDYFFEERQNLLGSLGSRLEKPLIGIPGKKCGTIIVRAEELSNCRESVMLQFCGNKLDKKDFFGKSDPFLVFYRSNEDGSYTICHKTEVVKNTLDPVWQAFKIPVRALCNGDYDRSIKVEVYDWDRDGGHDFIGEFSTSYREMSRSQSQFHIYEVTNSFLVTLLSCLVDTELSFLDYIRGNPSQPTSLHYMSPYQLNDYAMALRAVGEIIQDYDSDKLFPALGFGAKLPPDGRVSHEFPLNGNPQNPYCNGIDGVLEAYYQSLKSVRLYGPTHFSPVINHVARYASAVTDGSQYFILLIISDGVITDMAQTKESIVNAASLPMSIIIVGVGPAEFDEMIELDGDEERISSQGRYAERDIVQFVPFRDYIDRRGNHILSMARLAKEVLAEIPDQFLSYMRTRGIKPGPLPPPYTPCVLPANHPLLTRRVSRI</sequence>
<dbReference type="Pfam" id="PF07002">
    <property type="entry name" value="Copine"/>
    <property type="match status" value="1"/>
</dbReference>
<dbReference type="InterPro" id="IPR035892">
    <property type="entry name" value="C2_domain_sf"/>
</dbReference>
<evidence type="ECO:0000256" key="3">
    <source>
        <dbReference type="ARBA" id="ARBA00022737"/>
    </source>
</evidence>
<dbReference type="PROSITE" id="PS50004">
    <property type="entry name" value="C2"/>
    <property type="match status" value="1"/>
</dbReference>
<dbReference type="CDD" id="cd04047">
    <property type="entry name" value="C2B_Copine"/>
    <property type="match status" value="1"/>
</dbReference>
<keyword evidence="4" id="KW-0106">Calcium</keyword>
<dbReference type="InterPro" id="IPR010734">
    <property type="entry name" value="Copine_C"/>
</dbReference>
<dbReference type="SUPFAM" id="SSF49562">
    <property type="entry name" value="C2 domain (Calcium/lipid-binding domain, CaLB)"/>
    <property type="match status" value="1"/>
</dbReference>
<feature type="domain" description="C2" evidence="5">
    <location>
        <begin position="71"/>
        <end position="209"/>
    </location>
</feature>
<accession>A0A8C7YJE1</accession>
<keyword evidence="2" id="KW-0479">Metal-binding</keyword>
<proteinExistence type="inferred from homology"/>
<dbReference type="PANTHER" id="PTHR10857">
    <property type="entry name" value="COPINE"/>
    <property type="match status" value="1"/>
</dbReference>
<evidence type="ECO:0000256" key="1">
    <source>
        <dbReference type="ARBA" id="ARBA00009048"/>
    </source>
</evidence>
<evidence type="ECO:0000256" key="2">
    <source>
        <dbReference type="ARBA" id="ARBA00022723"/>
    </source>
</evidence>
<dbReference type="InterPro" id="IPR036465">
    <property type="entry name" value="vWFA_dom_sf"/>
</dbReference>
<reference evidence="6" key="1">
    <citation type="submission" date="2025-08" db="UniProtKB">
        <authorList>
            <consortium name="Ensembl"/>
        </authorList>
    </citation>
    <scope>IDENTIFICATION</scope>
</reference>
<dbReference type="InterPro" id="IPR000008">
    <property type="entry name" value="C2_dom"/>
</dbReference>
<name>A0A8C7YJE1_9TELE</name>
<organism evidence="6 7">
    <name type="scientific">Oryzias sinensis</name>
    <name type="common">Chinese medaka</name>
    <dbReference type="NCBI Taxonomy" id="183150"/>
    <lineage>
        <taxon>Eukaryota</taxon>
        <taxon>Metazoa</taxon>
        <taxon>Chordata</taxon>
        <taxon>Craniata</taxon>
        <taxon>Vertebrata</taxon>
        <taxon>Euteleostomi</taxon>
        <taxon>Actinopterygii</taxon>
        <taxon>Neopterygii</taxon>
        <taxon>Teleostei</taxon>
        <taxon>Neoteleostei</taxon>
        <taxon>Acanthomorphata</taxon>
        <taxon>Ovalentaria</taxon>
        <taxon>Atherinomorphae</taxon>
        <taxon>Beloniformes</taxon>
        <taxon>Adrianichthyidae</taxon>
        <taxon>Oryziinae</taxon>
        <taxon>Oryzias</taxon>
    </lineage>
</organism>
<dbReference type="GO" id="GO:0046872">
    <property type="term" value="F:metal ion binding"/>
    <property type="evidence" value="ECO:0007669"/>
    <property type="project" value="UniProtKB-KW"/>
</dbReference>
<dbReference type="GO" id="GO:0005544">
    <property type="term" value="F:calcium-dependent phospholipid binding"/>
    <property type="evidence" value="ECO:0007669"/>
    <property type="project" value="InterPro"/>
</dbReference>